<evidence type="ECO:0000256" key="2">
    <source>
        <dbReference type="ARBA" id="ARBA00022614"/>
    </source>
</evidence>
<dbReference type="SUPFAM" id="SSF52058">
    <property type="entry name" value="L domain-like"/>
    <property type="match status" value="1"/>
</dbReference>
<keyword evidence="2" id="KW-0433">Leucine-rich repeat</keyword>
<comment type="similarity">
    <text evidence="5">Belongs to the SDS22 family.</text>
</comment>
<dbReference type="InterPro" id="IPR032675">
    <property type="entry name" value="LRR_dom_sf"/>
</dbReference>
<dbReference type="InterPro" id="IPR025875">
    <property type="entry name" value="Leu-rich_rpt_4"/>
</dbReference>
<feature type="compositionally biased region" description="Acidic residues" evidence="6">
    <location>
        <begin position="38"/>
        <end position="59"/>
    </location>
</feature>
<proteinExistence type="inferred from homology"/>
<accession>A0A9P5NNW5</accession>
<feature type="region of interest" description="Disordered" evidence="6">
    <location>
        <begin position="1"/>
        <end position="59"/>
    </location>
</feature>
<evidence type="ECO:0000256" key="6">
    <source>
        <dbReference type="SAM" id="MobiDB-lite"/>
    </source>
</evidence>
<protein>
    <recommendedName>
        <fullName evidence="9">Protein phosphatase 1 regulatory subunit 7</fullName>
    </recommendedName>
</protein>
<dbReference type="Pfam" id="PF12799">
    <property type="entry name" value="LRR_4"/>
    <property type="match status" value="1"/>
</dbReference>
<dbReference type="SMART" id="SM00365">
    <property type="entry name" value="LRR_SD22"/>
    <property type="match status" value="10"/>
</dbReference>
<keyword evidence="8" id="KW-1185">Reference proteome</keyword>
<dbReference type="Pfam" id="PF14580">
    <property type="entry name" value="LRR_9"/>
    <property type="match status" value="1"/>
</dbReference>
<evidence type="ECO:0000256" key="5">
    <source>
        <dbReference type="ARBA" id="ARBA00023460"/>
    </source>
</evidence>
<dbReference type="Gene3D" id="3.80.10.10">
    <property type="entry name" value="Ribonuclease Inhibitor"/>
    <property type="match status" value="3"/>
</dbReference>
<evidence type="ECO:0008006" key="9">
    <source>
        <dbReference type="Google" id="ProtNLM"/>
    </source>
</evidence>
<dbReference type="GO" id="GO:0005634">
    <property type="term" value="C:nucleus"/>
    <property type="evidence" value="ECO:0007669"/>
    <property type="project" value="UniProtKB-SubCell"/>
</dbReference>
<gene>
    <name evidence="7" type="ORF">CPB84DRAFT_1779760</name>
</gene>
<sequence>MSTDSASTAVKDNLDSSASQNKPKSTAVARVVLPTADVDTDEEPPEDGEEETDDGDFLADFPDDTEDLELVHARIGSLTGLRLARFAEHLKKLCLRQNFISQLDPEIFHQLTKLEELDLYDNKVKDLEDALDKLSNLTILDLSFNLLRSVPDRLEFLPSLQTVYFVQNKISKITGLGHLGGNRIRKIENLDSLVNLEELWLGKNKIAKLEGLQNLKKLKTLSLQSNRITKIEGLEELGELDQLYLSHNGIERLEGLGNNLNLSTLDVGSNFIPAIENLSHLKNIEELWMNGNKIPDLTALEPQLKALPNLTTLYLEANPCQTNDRSGYRRKIQIALPQLQQIDATYTRAGAQ</sequence>
<dbReference type="SMART" id="SM00369">
    <property type="entry name" value="LRR_TYP"/>
    <property type="match status" value="7"/>
</dbReference>
<dbReference type="InterPro" id="IPR001611">
    <property type="entry name" value="Leu-rich_rpt"/>
</dbReference>
<reference evidence="7" key="1">
    <citation type="submission" date="2020-11" db="EMBL/GenBank/DDBJ databases">
        <authorList>
            <consortium name="DOE Joint Genome Institute"/>
            <person name="Ahrendt S."/>
            <person name="Riley R."/>
            <person name="Andreopoulos W."/>
            <person name="LaButti K."/>
            <person name="Pangilinan J."/>
            <person name="Ruiz-duenas F.J."/>
            <person name="Barrasa J.M."/>
            <person name="Sanchez-Garcia M."/>
            <person name="Camarero S."/>
            <person name="Miyauchi S."/>
            <person name="Serrano A."/>
            <person name="Linde D."/>
            <person name="Babiker R."/>
            <person name="Drula E."/>
            <person name="Ayuso-Fernandez I."/>
            <person name="Pacheco R."/>
            <person name="Padilla G."/>
            <person name="Ferreira P."/>
            <person name="Barriuso J."/>
            <person name="Kellner H."/>
            <person name="Castanera R."/>
            <person name="Alfaro M."/>
            <person name="Ramirez L."/>
            <person name="Pisabarro A.G."/>
            <person name="Kuo A."/>
            <person name="Tritt A."/>
            <person name="Lipzen A."/>
            <person name="He G."/>
            <person name="Yan M."/>
            <person name="Ng V."/>
            <person name="Cullen D."/>
            <person name="Martin F."/>
            <person name="Rosso M.-N."/>
            <person name="Henrissat B."/>
            <person name="Hibbett D."/>
            <person name="Martinez A.T."/>
            <person name="Grigoriev I.V."/>
        </authorList>
    </citation>
    <scope>NUCLEOTIDE SEQUENCE</scope>
    <source>
        <strain evidence="7">AH 44721</strain>
    </source>
</reference>
<organism evidence="7 8">
    <name type="scientific">Gymnopilus junonius</name>
    <name type="common">Spectacular rustgill mushroom</name>
    <name type="synonym">Gymnopilus spectabilis subsp. junonius</name>
    <dbReference type="NCBI Taxonomy" id="109634"/>
    <lineage>
        <taxon>Eukaryota</taxon>
        <taxon>Fungi</taxon>
        <taxon>Dikarya</taxon>
        <taxon>Basidiomycota</taxon>
        <taxon>Agaricomycotina</taxon>
        <taxon>Agaricomycetes</taxon>
        <taxon>Agaricomycetidae</taxon>
        <taxon>Agaricales</taxon>
        <taxon>Agaricineae</taxon>
        <taxon>Hymenogastraceae</taxon>
        <taxon>Gymnopilus</taxon>
    </lineage>
</organism>
<feature type="compositionally biased region" description="Polar residues" evidence="6">
    <location>
        <begin position="1"/>
        <end position="24"/>
    </location>
</feature>
<dbReference type="FunFam" id="3.80.10.10:FF:000312">
    <property type="entry name" value="Protein phosphatases pp1 regulatory subunit, putative"/>
    <property type="match status" value="1"/>
</dbReference>
<name>A0A9P5NNW5_GYMJU</name>
<evidence type="ECO:0000256" key="3">
    <source>
        <dbReference type="ARBA" id="ARBA00022737"/>
    </source>
</evidence>
<keyword evidence="3" id="KW-0677">Repeat</keyword>
<dbReference type="PANTHER" id="PTHR45973">
    <property type="entry name" value="PROTEIN PHOSPHATASE 1 REGULATORY SUBUNIT SDS22-RELATED"/>
    <property type="match status" value="1"/>
</dbReference>
<comment type="caution">
    <text evidence="7">The sequence shown here is derived from an EMBL/GenBank/DDBJ whole genome shotgun (WGS) entry which is preliminary data.</text>
</comment>
<dbReference type="AlphaFoldDB" id="A0A9P5NNW5"/>
<dbReference type="Pfam" id="PF13855">
    <property type="entry name" value="LRR_8"/>
    <property type="match status" value="1"/>
</dbReference>
<keyword evidence="4" id="KW-0539">Nucleus</keyword>
<dbReference type="InterPro" id="IPR003591">
    <property type="entry name" value="Leu-rich_rpt_typical-subtyp"/>
</dbReference>
<dbReference type="InterPro" id="IPR050576">
    <property type="entry name" value="Cilia_flagella_integrity"/>
</dbReference>
<evidence type="ECO:0000313" key="7">
    <source>
        <dbReference type="EMBL" id="KAF8899939.1"/>
    </source>
</evidence>
<dbReference type="PROSITE" id="PS51450">
    <property type="entry name" value="LRR"/>
    <property type="match status" value="8"/>
</dbReference>
<evidence type="ECO:0000313" key="8">
    <source>
        <dbReference type="Proteomes" id="UP000724874"/>
    </source>
</evidence>
<evidence type="ECO:0000256" key="4">
    <source>
        <dbReference type="ARBA" id="ARBA00023242"/>
    </source>
</evidence>
<dbReference type="EMBL" id="JADNYJ010000050">
    <property type="protein sequence ID" value="KAF8899939.1"/>
    <property type="molecule type" value="Genomic_DNA"/>
</dbReference>
<dbReference type="OrthoDB" id="266138at2759"/>
<evidence type="ECO:0000256" key="1">
    <source>
        <dbReference type="ARBA" id="ARBA00004123"/>
    </source>
</evidence>
<dbReference type="Proteomes" id="UP000724874">
    <property type="component" value="Unassembled WGS sequence"/>
</dbReference>
<dbReference type="PANTHER" id="PTHR45973:SF23">
    <property type="entry name" value="PROTEIN PHOSPHATASE 1 REGULATORY SUBUNIT 7"/>
    <property type="match status" value="1"/>
</dbReference>
<comment type="subcellular location">
    <subcellularLocation>
        <location evidence="1">Nucleus</location>
    </subcellularLocation>
</comment>